<feature type="compositionally biased region" description="Basic and acidic residues" evidence="1">
    <location>
        <begin position="747"/>
        <end position="767"/>
    </location>
</feature>
<feature type="compositionally biased region" description="Low complexity" evidence="1">
    <location>
        <begin position="347"/>
        <end position="358"/>
    </location>
</feature>
<feature type="compositionally biased region" description="Polar residues" evidence="1">
    <location>
        <begin position="282"/>
        <end position="305"/>
    </location>
</feature>
<evidence type="ECO:0000313" key="2">
    <source>
        <dbReference type="EMBL" id="KAF6063792.1"/>
    </source>
</evidence>
<feature type="compositionally biased region" description="Low complexity" evidence="1">
    <location>
        <begin position="81"/>
        <end position="105"/>
    </location>
</feature>
<dbReference type="EMBL" id="JABWAD010000060">
    <property type="protein sequence ID" value="KAF6063792.1"/>
    <property type="molecule type" value="Genomic_DNA"/>
</dbReference>
<sequence length="1369" mass="149985">MSTTASSQNNISVHDLSTDNLIAVDKGVYYFPNGEVFRPRTTPAKRNRPNKIHTDSPPTKPENTFSPVDTIVPSNSFATDSPTHSPVHSTHSSSANSASTLPSNSGKTSIHSNNSLTSLPKSASLQNIKVLNKQNLVSTIRSNKGDIATNIVLEDSTTKMPYESYRNSNSSSSLKNSHKLQSQNITKTEQYSNTSSFSSQTSNVSNVSNLLAENADNSHSNVNRSATNTPSTSISDDHNRLSNEIRNSSGSSCDESNNNRPDSATEDAALTTLNETSEETFRTTPASTLRSVSVGHSNNSSWDNRNVSDSRRFVRDESVSSSSRSERNVPRSRNLQHSLSSPLTVGNNDSPNSTNNSSAGNTPSLLYDNTPPLDVLKQRELSNRSGNSSPTSLYDSSNSNSISQLGAPVKPTLRDISRSSEMSSEEEIFKTPVSSPDQESFKEPKDTPKLAPPSPTSLKTATPIVTPPNKINAFRPPRISAGSILDYKRSNTDTSISTSTNSSSSGGTSNRKSQISLLPEPTIDTESFVEQYFHDSSPESYQLSEIISNLNSTPTKTHHQQQQEQLDKDQIEQEQKEYSRLINEKRQSLRSSSAGAPVKEQIIQVSEDQAIKFIPSPTDSITSTPRSSRYYDISSSTFNKFLNDKQVEIPPRGDVMIVNNNKIRKHHRNASSTSSAGDFFNPQKKTPVNASADPAPPITPKRSPIQEVTTPQITGDSPPPPPPIEKSPGMRVKGRPKKKRSKKHGDKKSDTDGKDESHSSSKHKPSEKVSGNAIGKKKEVEDNKSSENERDPSPTRSVLYDASGTFEEELAKQSLKLKDMKNEEQFEDPVTPEKKPSKPVRSLLLNEDADKSKNLGNSSNKSESKLNELPAKTLKKTKSLPSVVSDKSQVPDILVPSSEKLSAHSRFEPTRKPPPIGKNEQDFSNTTVADESFDSISHPPPPPQPMQPKQQFHKNSPKSHIYQSGTNAAIEGNLPLNQQDTKKGGTNFKSFFKMFKPQIHEKSMEKSESTTSLASAGSAGSRLFKFRRQKKEDQEDLPVIAEKQKPQLGFNNENRVSVLSEIAPSIKLGSLPDFEPEETGLFEELMLTFDEKFESELTPTSPPNFIHKITTGSSSLNEPFLRDDELSIAQIQDQQLKDDADGESGPSMSSGDENDETENMDFIQSEARWATMDEGALNAYIDKSSEATLDAKTSRELEKFRDQMAAAAAASAGPGAPTITTTDAGPAVGFGDARTAGASANTTSPVPITEHNEKVSTPVITATPLIAPSLVGTSKNIRMSADEKFDPVVDGSETSGTRDGVKKSMVIDSQELQYIFNNLTDDEKKNLPPHLKYIRQFKDYPKIEVDMKKFEDLSEVKLFVDESMSKDRF</sequence>
<feature type="compositionally biased region" description="Polar residues" evidence="1">
    <location>
        <begin position="244"/>
        <end position="262"/>
    </location>
</feature>
<evidence type="ECO:0000313" key="3">
    <source>
        <dbReference type="Proteomes" id="UP000536275"/>
    </source>
</evidence>
<organism evidence="2 3">
    <name type="scientific">Candida albicans</name>
    <name type="common">Yeast</name>
    <dbReference type="NCBI Taxonomy" id="5476"/>
    <lineage>
        <taxon>Eukaryota</taxon>
        <taxon>Fungi</taxon>
        <taxon>Dikarya</taxon>
        <taxon>Ascomycota</taxon>
        <taxon>Saccharomycotina</taxon>
        <taxon>Pichiomycetes</taxon>
        <taxon>Debaryomycetaceae</taxon>
        <taxon>Candida/Lodderomyces clade</taxon>
        <taxon>Candida</taxon>
    </lineage>
</organism>
<feature type="compositionally biased region" description="Low complexity" evidence="1">
    <location>
        <begin position="1208"/>
        <end position="1227"/>
    </location>
</feature>
<feature type="compositionally biased region" description="Basic and acidic residues" evidence="1">
    <location>
        <begin position="439"/>
        <end position="448"/>
    </location>
</feature>
<feature type="region of interest" description="Disordered" evidence="1">
    <location>
        <begin position="1093"/>
        <end position="1158"/>
    </location>
</feature>
<feature type="compositionally biased region" description="Polar residues" evidence="1">
    <location>
        <begin position="216"/>
        <end position="234"/>
    </location>
</feature>
<comment type="caution">
    <text evidence="2">The sequence shown here is derived from an EMBL/GenBank/DDBJ whole genome shotgun (WGS) entry which is preliminary data.</text>
</comment>
<feature type="region of interest" description="Disordered" evidence="1">
    <location>
        <begin position="216"/>
        <end position="477"/>
    </location>
</feature>
<name>A0A8H6BSG5_CANAX</name>
<feature type="compositionally biased region" description="Basic and acidic residues" evidence="1">
    <location>
        <begin position="776"/>
        <end position="793"/>
    </location>
</feature>
<feature type="compositionally biased region" description="Polar residues" evidence="1">
    <location>
        <begin position="61"/>
        <end position="80"/>
    </location>
</feature>
<gene>
    <name evidence="2" type="ORF">FOB64_005408</name>
</gene>
<dbReference type="Proteomes" id="UP000536275">
    <property type="component" value="Unassembled WGS sequence"/>
</dbReference>
<feature type="region of interest" description="Disordered" evidence="1">
    <location>
        <begin position="34"/>
        <end position="118"/>
    </location>
</feature>
<feature type="region of interest" description="Disordered" evidence="1">
    <location>
        <begin position="161"/>
        <end position="202"/>
    </location>
</feature>
<feature type="compositionally biased region" description="Polar residues" evidence="1">
    <location>
        <begin position="335"/>
        <end position="346"/>
    </location>
</feature>
<feature type="region of interest" description="Disordered" evidence="1">
    <location>
        <begin position="663"/>
        <end position="988"/>
    </location>
</feature>
<feature type="compositionally biased region" description="Basic and acidic residues" evidence="1">
    <location>
        <begin position="901"/>
        <end position="911"/>
    </location>
</feature>
<feature type="compositionally biased region" description="Polar residues" evidence="1">
    <location>
        <begin position="879"/>
        <end position="888"/>
    </location>
</feature>
<feature type="region of interest" description="Disordered" evidence="1">
    <location>
        <begin position="491"/>
        <end position="518"/>
    </location>
</feature>
<reference evidence="2 3" key="1">
    <citation type="submission" date="2020-03" db="EMBL/GenBank/DDBJ databases">
        <title>FDA dAtabase for Regulatory Grade micrObial Sequences (FDA-ARGOS): Supporting development and validation of Infectious Disease Dx tests.</title>
        <authorList>
            <person name="Campos J."/>
            <person name="Goldberg B."/>
            <person name="Tallon L."/>
            <person name="Sadzewicz L."/>
            <person name="Vavikolanu K."/>
            <person name="Mehta A."/>
            <person name="Aluvathingal J."/>
            <person name="Nadendla S."/>
            <person name="Nandy P."/>
            <person name="Geyer C."/>
            <person name="Yan Y."/>
            <person name="Sichtig H."/>
        </authorList>
    </citation>
    <scope>NUCLEOTIDE SEQUENCE [LARGE SCALE GENOMIC DNA]</scope>
    <source>
        <strain evidence="2 3">FDAARGOS_656</strain>
    </source>
</reference>
<proteinExistence type="predicted"/>
<protein>
    <submittedName>
        <fullName evidence="2">Uncharacterized protein</fullName>
    </submittedName>
</protein>
<feature type="compositionally biased region" description="Polar residues" evidence="1">
    <location>
        <begin position="106"/>
        <end position="118"/>
    </location>
</feature>
<feature type="compositionally biased region" description="Low complexity" evidence="1">
    <location>
        <begin position="168"/>
        <end position="183"/>
    </location>
</feature>
<feature type="compositionally biased region" description="Low complexity" evidence="1">
    <location>
        <begin position="387"/>
        <end position="403"/>
    </location>
</feature>
<feature type="compositionally biased region" description="Basic residues" evidence="1">
    <location>
        <begin position="732"/>
        <end position="746"/>
    </location>
</feature>
<accession>A0A8H6BSG5</accession>
<feature type="compositionally biased region" description="Polar residues" evidence="1">
    <location>
        <begin position="706"/>
        <end position="715"/>
    </location>
</feature>
<evidence type="ECO:0000256" key="1">
    <source>
        <dbReference type="SAM" id="MobiDB-lite"/>
    </source>
</evidence>
<feature type="region of interest" description="Disordered" evidence="1">
    <location>
        <begin position="1208"/>
        <end position="1249"/>
    </location>
</feature>
<feature type="compositionally biased region" description="Low complexity" evidence="1">
    <location>
        <begin position="492"/>
        <end position="510"/>
    </location>
</feature>
<feature type="compositionally biased region" description="Low complexity" evidence="1">
    <location>
        <begin position="192"/>
        <end position="202"/>
    </location>
</feature>
<feature type="compositionally biased region" description="Basic and acidic residues" evidence="1">
    <location>
        <begin position="306"/>
        <end position="329"/>
    </location>
</feature>